<name>A0ACC3CHK5_PYRYE</name>
<accession>A0ACC3CHK5</accession>
<evidence type="ECO:0000313" key="1">
    <source>
        <dbReference type="EMBL" id="KAK1869573.1"/>
    </source>
</evidence>
<comment type="caution">
    <text evidence="1">The sequence shown here is derived from an EMBL/GenBank/DDBJ whole genome shotgun (WGS) entry which is preliminary data.</text>
</comment>
<reference evidence="1" key="1">
    <citation type="submission" date="2019-11" db="EMBL/GenBank/DDBJ databases">
        <title>Nori genome reveals adaptations in red seaweeds to the harsh intertidal environment.</title>
        <authorList>
            <person name="Wang D."/>
            <person name="Mao Y."/>
        </authorList>
    </citation>
    <scope>NUCLEOTIDE SEQUENCE</scope>
    <source>
        <tissue evidence="1">Gametophyte</tissue>
    </source>
</reference>
<dbReference type="Proteomes" id="UP000798662">
    <property type="component" value="Chromosome 3"/>
</dbReference>
<sequence>MGVALVADLARLLHRLSSLRRGVRLGVRLEATAQPVPPPGHGCAAGAVVQQVMGVALVADLAPLLHRLSSVTLAVRLGVAVQPVLPPVHVCIAVAPLVADQAPLLHRVSSVTLGVRLGLRLGATAQPVPPPVHVCTAVALVQHVMGRRAAVSSVWVAEVSAVASKEFLAAVACELMAEVTAVILAIASSVARRLCCRHVTDGGVAGSFVVVTCRDHCRDGGFGSCRAGGAEEGRPW</sequence>
<proteinExistence type="predicted"/>
<evidence type="ECO:0000313" key="2">
    <source>
        <dbReference type="Proteomes" id="UP000798662"/>
    </source>
</evidence>
<dbReference type="EMBL" id="CM020620">
    <property type="protein sequence ID" value="KAK1869573.1"/>
    <property type="molecule type" value="Genomic_DNA"/>
</dbReference>
<protein>
    <submittedName>
        <fullName evidence="1">Uncharacterized protein</fullName>
    </submittedName>
</protein>
<organism evidence="1 2">
    <name type="scientific">Pyropia yezoensis</name>
    <name type="common">Susabi-nori</name>
    <name type="synonym">Porphyra yezoensis</name>
    <dbReference type="NCBI Taxonomy" id="2788"/>
    <lineage>
        <taxon>Eukaryota</taxon>
        <taxon>Rhodophyta</taxon>
        <taxon>Bangiophyceae</taxon>
        <taxon>Bangiales</taxon>
        <taxon>Bangiaceae</taxon>
        <taxon>Pyropia</taxon>
    </lineage>
</organism>
<gene>
    <name evidence="1" type="ORF">I4F81_012047</name>
</gene>
<keyword evidence="2" id="KW-1185">Reference proteome</keyword>